<comment type="subcellular location">
    <subcellularLocation>
        <location evidence="1 12">Cell membrane</location>
        <topology evidence="1 12">Single-pass membrane protein</topology>
    </subcellularLocation>
</comment>
<organism evidence="14">
    <name type="scientific">Candidatus Methanogaster sp. ANME-2c ERB4</name>
    <dbReference type="NCBI Taxonomy" id="2759911"/>
    <lineage>
        <taxon>Archaea</taxon>
        <taxon>Methanobacteriati</taxon>
        <taxon>Methanobacteriota</taxon>
        <taxon>Stenosarchaea group</taxon>
        <taxon>Methanomicrobia</taxon>
        <taxon>Methanosarcinales</taxon>
        <taxon>ANME-2 cluster</taxon>
        <taxon>Candidatus Methanogasteraceae</taxon>
        <taxon>Candidatus Methanogaster</taxon>
    </lineage>
</organism>
<dbReference type="Pfam" id="PF03911">
    <property type="entry name" value="Sec61_beta"/>
    <property type="match status" value="1"/>
</dbReference>
<evidence type="ECO:0000256" key="13">
    <source>
        <dbReference type="SAM" id="Phobius"/>
    </source>
</evidence>
<evidence type="ECO:0000256" key="5">
    <source>
        <dbReference type="ARBA" id="ARBA00022475"/>
    </source>
</evidence>
<dbReference type="InterPro" id="IPR016482">
    <property type="entry name" value="SecG/Sec61-beta/Sbh"/>
</dbReference>
<dbReference type="NCBIfam" id="NF002318">
    <property type="entry name" value="PRK01253.1"/>
    <property type="match status" value="1"/>
</dbReference>
<dbReference type="InterPro" id="IPR023531">
    <property type="entry name" value="Preprot_translocase_SecG"/>
</dbReference>
<evidence type="ECO:0000256" key="4">
    <source>
        <dbReference type="ARBA" id="ARBA00022448"/>
    </source>
</evidence>
<comment type="similarity">
    <text evidence="2 12">Belongs to the SEC61-beta family.</text>
</comment>
<feature type="transmembrane region" description="Helical" evidence="13">
    <location>
        <begin position="38"/>
        <end position="57"/>
    </location>
</feature>
<dbReference type="GO" id="GO:0005886">
    <property type="term" value="C:plasma membrane"/>
    <property type="evidence" value="ECO:0007669"/>
    <property type="project" value="UniProtKB-SubCell"/>
</dbReference>
<evidence type="ECO:0000256" key="1">
    <source>
        <dbReference type="ARBA" id="ARBA00004162"/>
    </source>
</evidence>
<evidence type="ECO:0000256" key="11">
    <source>
        <dbReference type="ARBA" id="ARBA00031868"/>
    </source>
</evidence>
<feature type="topological domain" description="Cytoplasmic" evidence="12">
    <location>
        <begin position="1"/>
        <end position="34"/>
    </location>
</feature>
<keyword evidence="10 12" id="KW-0472">Membrane</keyword>
<comment type="subunit">
    <text evidence="12">Component of the protein translocase complex. Heterotrimer consisting of alpha (SecY), beta (SecG) and gamma (SecE) subunits. Can form oligomers of the heterotrimer.</text>
</comment>
<keyword evidence="9 12" id="KW-0811">Translocation</keyword>
<evidence type="ECO:0000256" key="3">
    <source>
        <dbReference type="ARBA" id="ARBA00014522"/>
    </source>
</evidence>
<keyword evidence="6 12" id="KW-0812">Transmembrane</keyword>
<evidence type="ECO:0000256" key="2">
    <source>
        <dbReference type="ARBA" id="ARBA00006103"/>
    </source>
</evidence>
<sequence length="61" mass="6380">MTSMAKKKASGSGLMSSAGLMRYYEADETAIRINPKTVVIIAAVAGILAIALGFQYGTWPG</sequence>
<dbReference type="AlphaFoldDB" id="A0A7G9Y7F8"/>
<protein>
    <recommendedName>
        <fullName evidence="3 12">Preprotein translocase subunit SecG</fullName>
    </recommendedName>
    <alternativeName>
        <fullName evidence="11 12">Protein transport protein Sec61 subunit beta homolog</fullName>
    </alternativeName>
</protein>
<evidence type="ECO:0000256" key="12">
    <source>
        <dbReference type="HAMAP-Rule" id="MF_00751"/>
    </source>
</evidence>
<proteinExistence type="inferred from homology"/>
<evidence type="ECO:0000313" key="14">
    <source>
        <dbReference type="EMBL" id="QNO43942.1"/>
    </source>
</evidence>
<evidence type="ECO:0000256" key="9">
    <source>
        <dbReference type="ARBA" id="ARBA00023010"/>
    </source>
</evidence>
<keyword evidence="5 12" id="KW-1003">Cell membrane</keyword>
<keyword evidence="7 12" id="KW-0653">Protein transport</keyword>
<evidence type="ECO:0000256" key="8">
    <source>
        <dbReference type="ARBA" id="ARBA00022989"/>
    </source>
</evidence>
<comment type="function">
    <text evidence="12">Involved in protein export. The function of the beta subunit is unknown, but it may be involved in stabilization of the trimeric complex.</text>
</comment>
<evidence type="ECO:0000256" key="10">
    <source>
        <dbReference type="ARBA" id="ARBA00023136"/>
    </source>
</evidence>
<dbReference type="HAMAP" id="MF_00751">
    <property type="entry name" value="SecG"/>
    <property type="match status" value="1"/>
</dbReference>
<dbReference type="GO" id="GO:0015031">
    <property type="term" value="P:protein transport"/>
    <property type="evidence" value="ECO:0007669"/>
    <property type="project" value="UniProtKB-UniRule"/>
</dbReference>
<keyword evidence="4 12" id="KW-0813">Transport</keyword>
<gene>
    <name evidence="12" type="primary">secG</name>
    <name evidence="14" type="ORF">CFDKNGMC_00002</name>
</gene>
<keyword evidence="8 12" id="KW-1133">Transmembrane helix</keyword>
<evidence type="ECO:0000256" key="7">
    <source>
        <dbReference type="ARBA" id="ARBA00022927"/>
    </source>
</evidence>
<dbReference type="EMBL" id="MT630877">
    <property type="protein sequence ID" value="QNO43942.1"/>
    <property type="molecule type" value="Genomic_DNA"/>
</dbReference>
<name>A0A7G9Y7F8_9EURY</name>
<reference evidence="14" key="1">
    <citation type="submission" date="2020-06" db="EMBL/GenBank/DDBJ databases">
        <title>Unique genomic features of the anaerobic methanotrophic archaea.</title>
        <authorList>
            <person name="Chadwick G.L."/>
            <person name="Skennerton C.T."/>
            <person name="Laso-Perez R."/>
            <person name="Leu A.O."/>
            <person name="Speth D.R."/>
            <person name="Yu H."/>
            <person name="Morgan-Lang C."/>
            <person name="Hatzenpichler R."/>
            <person name="Goudeau D."/>
            <person name="Malmstrom R."/>
            <person name="Brazelton W.J."/>
            <person name="Woyke T."/>
            <person name="Hallam S.J."/>
            <person name="Tyson G.W."/>
            <person name="Wegener G."/>
            <person name="Boetius A."/>
            <person name="Orphan V."/>
        </authorList>
    </citation>
    <scope>NUCLEOTIDE SEQUENCE</scope>
</reference>
<evidence type="ECO:0000256" key="6">
    <source>
        <dbReference type="ARBA" id="ARBA00022692"/>
    </source>
</evidence>
<accession>A0A7G9Y7F8</accession>